<organism evidence="1 2">
    <name type="scientific">Hymenobacter crusticola</name>
    <dbReference type="NCBI Taxonomy" id="1770526"/>
    <lineage>
        <taxon>Bacteria</taxon>
        <taxon>Pseudomonadati</taxon>
        <taxon>Bacteroidota</taxon>
        <taxon>Cytophagia</taxon>
        <taxon>Cytophagales</taxon>
        <taxon>Hymenobacteraceae</taxon>
        <taxon>Hymenobacter</taxon>
    </lineage>
</organism>
<dbReference type="EMBL" id="MTSE01000038">
    <property type="protein sequence ID" value="OUJ69130.1"/>
    <property type="molecule type" value="Genomic_DNA"/>
</dbReference>
<dbReference type="Proteomes" id="UP000194873">
    <property type="component" value="Unassembled WGS sequence"/>
</dbReference>
<comment type="caution">
    <text evidence="1">The sequence shown here is derived from an EMBL/GenBank/DDBJ whole genome shotgun (WGS) entry which is preliminary data.</text>
</comment>
<gene>
    <name evidence="1" type="ORF">BXP70_26975</name>
</gene>
<evidence type="ECO:0000313" key="2">
    <source>
        <dbReference type="Proteomes" id="UP000194873"/>
    </source>
</evidence>
<dbReference type="AlphaFoldDB" id="A0A243W5T8"/>
<accession>A0A243W5T8</accession>
<evidence type="ECO:0000313" key="1">
    <source>
        <dbReference type="EMBL" id="OUJ69130.1"/>
    </source>
</evidence>
<protein>
    <submittedName>
        <fullName evidence="1">Uncharacterized protein</fullName>
    </submittedName>
</protein>
<keyword evidence="2" id="KW-1185">Reference proteome</keyword>
<name>A0A243W5T8_9BACT</name>
<reference evidence="1 2" key="1">
    <citation type="submission" date="2017-01" db="EMBL/GenBank/DDBJ databases">
        <title>A new Hymenobacter.</title>
        <authorList>
            <person name="Liang Y."/>
            <person name="Feng F."/>
        </authorList>
    </citation>
    <scope>NUCLEOTIDE SEQUENCE [LARGE SCALE GENOMIC DNA]</scope>
    <source>
        <strain evidence="1">MIMBbqt21</strain>
    </source>
</reference>
<proteinExistence type="predicted"/>
<sequence>MLVNIRPVIMLIHQEYQGDKDYLVDQLHELVSYLQTVETTDDSAKRLRRMLNIVNGLATAVDSIRIMPQPFNG</sequence>